<protein>
    <recommendedName>
        <fullName evidence="3">CdiI immunity protein domain-containing protein</fullName>
    </recommendedName>
</protein>
<dbReference type="RefSeq" id="WP_063840934.1">
    <property type="nucleotide sequence ID" value="NZ_CP163060.1"/>
</dbReference>
<evidence type="ECO:0008006" key="3">
    <source>
        <dbReference type="Google" id="ProtNLM"/>
    </source>
</evidence>
<dbReference type="Proteomes" id="UP000077295">
    <property type="component" value="Unassembled WGS sequence"/>
</dbReference>
<sequence>MDDLRDFFSDALIGTFDEFIESYPKFGWDNLSVLDDWNAQQIRPLLNLYHKQNGIELACDRRIFVVAPNPKSNGYPVRITHYYENSGALCDVEVDSVVQALIDCLISYPELQPSYGKLDTWMENDKFSNSFH</sequence>
<evidence type="ECO:0000313" key="1">
    <source>
        <dbReference type="EMBL" id="SAF08748.1"/>
    </source>
</evidence>
<evidence type="ECO:0000313" key="2">
    <source>
        <dbReference type="Proteomes" id="UP000077295"/>
    </source>
</evidence>
<accession>A0ABD7L1M3</accession>
<comment type="caution">
    <text evidence="1">The sequence shown here is derived from an EMBL/GenBank/DDBJ whole genome shotgun (WGS) entry which is preliminary data.</text>
</comment>
<dbReference type="AlphaFoldDB" id="A0ABD7L1M3"/>
<organism evidence="1 2">
    <name type="scientific">Enterobacter hormaechei</name>
    <dbReference type="NCBI Taxonomy" id="158836"/>
    <lineage>
        <taxon>Bacteria</taxon>
        <taxon>Pseudomonadati</taxon>
        <taxon>Pseudomonadota</taxon>
        <taxon>Gammaproteobacteria</taxon>
        <taxon>Enterobacterales</taxon>
        <taxon>Enterobacteriaceae</taxon>
        <taxon>Enterobacter</taxon>
        <taxon>Enterobacter cloacae complex</taxon>
    </lineage>
</organism>
<dbReference type="EMBL" id="FKEV01000020">
    <property type="protein sequence ID" value="SAF08748.1"/>
    <property type="molecule type" value="Genomic_DNA"/>
</dbReference>
<reference evidence="1 2" key="1">
    <citation type="submission" date="2016-03" db="EMBL/GenBank/DDBJ databases">
        <authorList>
            <consortium name="Pathogen Informatics"/>
        </authorList>
    </citation>
    <scope>NUCLEOTIDE SEQUENCE [LARGE SCALE GENOMIC DNA]</scope>
    <source>
        <strain evidence="2">e552</strain>
    </source>
</reference>
<name>A0ABD7L1M3_9ENTR</name>
<gene>
    <name evidence="1" type="ORF">SAMEA2273187_04198</name>
</gene>
<proteinExistence type="predicted"/>